<keyword evidence="7 8" id="KW-0472">Membrane</keyword>
<dbReference type="Pfam" id="PF02366">
    <property type="entry name" value="PMT"/>
    <property type="match status" value="1"/>
</dbReference>
<evidence type="ECO:0000256" key="4">
    <source>
        <dbReference type="ARBA" id="ARBA00022679"/>
    </source>
</evidence>
<protein>
    <recommendedName>
        <fullName evidence="9">ArnT-like N-terminal domain-containing protein</fullName>
    </recommendedName>
</protein>
<feature type="transmembrane region" description="Helical" evidence="8">
    <location>
        <begin position="220"/>
        <end position="239"/>
    </location>
</feature>
<comment type="subcellular location">
    <subcellularLocation>
        <location evidence="1">Cell membrane</location>
        <topology evidence="1">Multi-pass membrane protein</topology>
    </subcellularLocation>
</comment>
<dbReference type="PANTHER" id="PTHR33908:SF3">
    <property type="entry name" value="UNDECAPRENYL PHOSPHATE-ALPHA-4-AMINO-4-DEOXY-L-ARABINOSE ARABINOSYL TRANSFERASE"/>
    <property type="match status" value="1"/>
</dbReference>
<dbReference type="HOGENOM" id="CLU_019200_0_0_0"/>
<dbReference type="EMBL" id="DF820463">
    <property type="protein sequence ID" value="GAK55424.1"/>
    <property type="molecule type" value="Genomic_DNA"/>
</dbReference>
<feature type="transmembrane region" description="Helical" evidence="8">
    <location>
        <begin position="391"/>
        <end position="411"/>
    </location>
</feature>
<evidence type="ECO:0000256" key="7">
    <source>
        <dbReference type="ARBA" id="ARBA00023136"/>
    </source>
</evidence>
<dbReference type="GO" id="GO:0000030">
    <property type="term" value="F:mannosyltransferase activity"/>
    <property type="evidence" value="ECO:0007669"/>
    <property type="project" value="InterPro"/>
</dbReference>
<dbReference type="GO" id="GO:0009103">
    <property type="term" value="P:lipopolysaccharide biosynthetic process"/>
    <property type="evidence" value="ECO:0007669"/>
    <property type="project" value="TreeGrafter"/>
</dbReference>
<dbReference type="PANTHER" id="PTHR33908">
    <property type="entry name" value="MANNOSYLTRANSFERASE YKCB-RELATED"/>
    <property type="match status" value="1"/>
</dbReference>
<keyword evidence="11" id="KW-1185">Reference proteome</keyword>
<proteinExistence type="predicted"/>
<dbReference type="eggNOG" id="COG1807">
    <property type="taxonomic scope" value="Bacteria"/>
</dbReference>
<feature type="domain" description="ArnT-like N-terminal" evidence="9">
    <location>
        <begin position="37"/>
        <end position="244"/>
    </location>
</feature>
<dbReference type="GO" id="GO:0006493">
    <property type="term" value="P:protein O-linked glycosylation"/>
    <property type="evidence" value="ECO:0007669"/>
    <property type="project" value="InterPro"/>
</dbReference>
<feature type="transmembrane region" description="Helical" evidence="8">
    <location>
        <begin position="268"/>
        <end position="293"/>
    </location>
</feature>
<feature type="transmembrane region" description="Helical" evidence="8">
    <location>
        <begin position="364"/>
        <end position="385"/>
    </location>
</feature>
<evidence type="ECO:0000256" key="5">
    <source>
        <dbReference type="ARBA" id="ARBA00022692"/>
    </source>
</evidence>
<dbReference type="GO" id="GO:0005886">
    <property type="term" value="C:plasma membrane"/>
    <property type="evidence" value="ECO:0007669"/>
    <property type="project" value="UniProtKB-SubCell"/>
</dbReference>
<evidence type="ECO:0000313" key="10">
    <source>
        <dbReference type="EMBL" id="GAK55424.1"/>
    </source>
</evidence>
<evidence type="ECO:0000256" key="2">
    <source>
        <dbReference type="ARBA" id="ARBA00022475"/>
    </source>
</evidence>
<keyword evidence="2" id="KW-1003">Cell membrane</keyword>
<evidence type="ECO:0000256" key="6">
    <source>
        <dbReference type="ARBA" id="ARBA00022989"/>
    </source>
</evidence>
<dbReference type="InterPro" id="IPR003342">
    <property type="entry name" value="ArnT-like_N"/>
</dbReference>
<keyword evidence="4" id="KW-0808">Transferase</keyword>
<dbReference type="STRING" id="1499967.U27_02257"/>
<evidence type="ECO:0000256" key="3">
    <source>
        <dbReference type="ARBA" id="ARBA00022676"/>
    </source>
</evidence>
<keyword evidence="5 8" id="KW-0812">Transmembrane</keyword>
<dbReference type="GO" id="GO:0016763">
    <property type="term" value="F:pentosyltransferase activity"/>
    <property type="evidence" value="ECO:0007669"/>
    <property type="project" value="TreeGrafter"/>
</dbReference>
<feature type="transmembrane region" description="Helical" evidence="8">
    <location>
        <begin position="136"/>
        <end position="156"/>
    </location>
</feature>
<keyword evidence="6 8" id="KW-1133">Transmembrane helix</keyword>
<dbReference type="Proteomes" id="UP000030661">
    <property type="component" value="Unassembled WGS sequence"/>
</dbReference>
<sequence>MKKHLPHVLLLLIVCAIVFGFKLGDYDFWGRHGEARRAEVSREMVVSGNWLVPHLNGEPFVTKPPLYYWAAAAMFELTGRFDELSARIPSVIAGTLGVFVTYCWANAMFSARIGCFAGIILATSFLYGGMARTAGLDMMLTLFTTAALYFFTLGYLRRQIAANLSGKWNLSTGMYLLSAFCIGLATMTKNPIGFAVPLLAIGAFILLTRDFKLLLETKPWWLLLVFLLVVLPWFVMVYARVPDFFDILHQETLGRYIDPEGTPHYEPFYYYIPALGAFAPWVIFLPGMIISLISKKLHQISRSHLLIIVASVTTFLLFSSVGSKREYYLLPIYPFLAILVAKYWDEYLEIKRTTNARWIEKGMAIPFAGFAGLLCLVGVALPMAAHIYLPAYLLLSVLFGLLFLASGMFLFHWLLHGNVSGTFAVFSIATILIYVFVLLTIVPETNVYRSRKTFFNEVAAIAGEHKIIDYNYEGFDAQFYLQRIVPVAKEIEDLAAFADLQKPVFIIMTSEQYDHLQQNVPELAHTFEQVLQRTWRSAINPGRTRSLVLLKTL</sequence>
<feature type="transmembrane region" description="Helical" evidence="8">
    <location>
        <begin position="327"/>
        <end position="344"/>
    </location>
</feature>
<name>A0A0S6W6Y4_VECG1</name>
<accession>A0A0S6W6Y4</accession>
<feature type="transmembrane region" description="Helical" evidence="8">
    <location>
        <begin position="111"/>
        <end position="130"/>
    </location>
</feature>
<evidence type="ECO:0000256" key="1">
    <source>
        <dbReference type="ARBA" id="ARBA00004651"/>
    </source>
</evidence>
<evidence type="ECO:0000259" key="9">
    <source>
        <dbReference type="Pfam" id="PF02366"/>
    </source>
</evidence>
<dbReference type="GO" id="GO:0010041">
    <property type="term" value="P:response to iron(III) ion"/>
    <property type="evidence" value="ECO:0007669"/>
    <property type="project" value="TreeGrafter"/>
</dbReference>
<feature type="transmembrane region" description="Helical" evidence="8">
    <location>
        <begin position="305"/>
        <end position="321"/>
    </location>
</feature>
<feature type="transmembrane region" description="Helical" evidence="8">
    <location>
        <begin position="168"/>
        <end position="186"/>
    </location>
</feature>
<dbReference type="AlphaFoldDB" id="A0A0S6W6Y4"/>
<reference evidence="10" key="1">
    <citation type="journal article" date="2015" name="PeerJ">
        <title>First genomic representation of candidate bacterial phylum KSB3 points to enhanced environmental sensing as a trigger of wastewater bulking.</title>
        <authorList>
            <person name="Sekiguchi Y."/>
            <person name="Ohashi A."/>
            <person name="Parks D.H."/>
            <person name="Yamauchi T."/>
            <person name="Tyson G.W."/>
            <person name="Hugenholtz P."/>
        </authorList>
    </citation>
    <scope>NUCLEOTIDE SEQUENCE [LARGE SCALE GENOMIC DNA]</scope>
</reference>
<evidence type="ECO:0000313" key="11">
    <source>
        <dbReference type="Proteomes" id="UP000030661"/>
    </source>
</evidence>
<keyword evidence="3" id="KW-0328">Glycosyltransferase</keyword>
<feature type="transmembrane region" description="Helical" evidence="8">
    <location>
        <begin position="192"/>
        <end position="208"/>
    </location>
</feature>
<gene>
    <name evidence="10" type="ORF">U27_02257</name>
</gene>
<organism evidence="10">
    <name type="scientific">Vecturithrix granuli</name>
    <dbReference type="NCBI Taxonomy" id="1499967"/>
    <lineage>
        <taxon>Bacteria</taxon>
        <taxon>Candidatus Moduliflexota</taxon>
        <taxon>Candidatus Vecturitrichia</taxon>
        <taxon>Candidatus Vecturitrichales</taxon>
        <taxon>Candidatus Vecturitrichaceae</taxon>
        <taxon>Candidatus Vecturithrix</taxon>
    </lineage>
</organism>
<dbReference type="InterPro" id="IPR050297">
    <property type="entry name" value="LipidA_mod_glycosyltrf_83"/>
</dbReference>
<feature type="transmembrane region" description="Helical" evidence="8">
    <location>
        <begin position="84"/>
        <end position="104"/>
    </location>
</feature>
<evidence type="ECO:0000256" key="8">
    <source>
        <dbReference type="SAM" id="Phobius"/>
    </source>
</evidence>
<feature type="transmembrane region" description="Helical" evidence="8">
    <location>
        <begin position="423"/>
        <end position="442"/>
    </location>
</feature>